<sequence>MEKEKQTREQTENQLAEDMSLFFETTGIPVCCFQGKNLIRKISHPVQDFNLPLLLFDGLPDTLPDVWYSYTPEYLYFGGLRLRKNNRILLIGPSMLFECTRKQAENVCRQLGRKSTDLTAIQNYFTQIGPHTAASLQAGLKLLCRLSGQNIPEEIPLLSFSWRVPYSLDLTPLPDPENPEDENREKVLLSCVTSGNLYTLNRLINEHMLNAATVRQLPLTAMRSFILGANMVASRAAMSAGVSYDIANAISGQYLERILQSRDAAELSHLFYQFFQDYTAQVSKLHDLSSDSPVVRFVQQYTISHLEEKIT</sequence>
<accession>A0A9D1EAV1</accession>
<dbReference type="AlphaFoldDB" id="A0A9D1EAV1"/>
<name>A0A9D1EAV1_9FIRM</name>
<organism evidence="1 2">
    <name type="scientific">Candidatus Pullilachnospira gallistercoris</name>
    <dbReference type="NCBI Taxonomy" id="2840911"/>
    <lineage>
        <taxon>Bacteria</taxon>
        <taxon>Bacillati</taxon>
        <taxon>Bacillota</taxon>
        <taxon>Clostridia</taxon>
        <taxon>Lachnospirales</taxon>
        <taxon>Lachnospiraceae</taxon>
        <taxon>Lachnospiraceae incertae sedis</taxon>
        <taxon>Candidatus Pullilachnospira</taxon>
    </lineage>
</organism>
<reference evidence="1" key="2">
    <citation type="journal article" date="2021" name="PeerJ">
        <title>Extensive microbial diversity within the chicken gut microbiome revealed by metagenomics and culture.</title>
        <authorList>
            <person name="Gilroy R."/>
            <person name="Ravi A."/>
            <person name="Getino M."/>
            <person name="Pursley I."/>
            <person name="Horton D.L."/>
            <person name="Alikhan N.F."/>
            <person name="Baker D."/>
            <person name="Gharbi K."/>
            <person name="Hall N."/>
            <person name="Watson M."/>
            <person name="Adriaenssens E.M."/>
            <person name="Foster-Nyarko E."/>
            <person name="Jarju S."/>
            <person name="Secka A."/>
            <person name="Antonio M."/>
            <person name="Oren A."/>
            <person name="Chaudhuri R.R."/>
            <person name="La Ragione R."/>
            <person name="Hildebrand F."/>
            <person name="Pallen M.J."/>
        </authorList>
    </citation>
    <scope>NUCLEOTIDE SEQUENCE</scope>
    <source>
        <strain evidence="1">ChiSjej5B23-6657</strain>
    </source>
</reference>
<evidence type="ECO:0000313" key="1">
    <source>
        <dbReference type="EMBL" id="HIR71408.1"/>
    </source>
</evidence>
<comment type="caution">
    <text evidence="1">The sequence shown here is derived from an EMBL/GenBank/DDBJ whole genome shotgun (WGS) entry which is preliminary data.</text>
</comment>
<proteinExistence type="predicted"/>
<feature type="non-terminal residue" evidence="1">
    <location>
        <position position="311"/>
    </location>
</feature>
<dbReference type="EMBL" id="DVHM01000147">
    <property type="protein sequence ID" value="HIR71408.1"/>
    <property type="molecule type" value="Genomic_DNA"/>
</dbReference>
<dbReference type="Proteomes" id="UP000823912">
    <property type="component" value="Unassembled WGS sequence"/>
</dbReference>
<protein>
    <submittedName>
        <fullName evidence="1">Uncharacterized protein</fullName>
    </submittedName>
</protein>
<gene>
    <name evidence="1" type="ORF">IAA55_09015</name>
</gene>
<reference evidence="1" key="1">
    <citation type="submission" date="2020-10" db="EMBL/GenBank/DDBJ databases">
        <authorList>
            <person name="Gilroy R."/>
        </authorList>
    </citation>
    <scope>NUCLEOTIDE SEQUENCE</scope>
    <source>
        <strain evidence="1">ChiSjej5B23-6657</strain>
    </source>
</reference>
<evidence type="ECO:0000313" key="2">
    <source>
        <dbReference type="Proteomes" id="UP000823912"/>
    </source>
</evidence>